<dbReference type="InterPro" id="IPR022595">
    <property type="entry name" value="Enc34_ssDNA-bd"/>
</dbReference>
<reference evidence="2" key="1">
    <citation type="journal article" date="2021" name="Proc. Natl. Acad. Sci. U.S.A.">
        <title>A Catalog of Tens of Thousands of Viruses from Human Metagenomes Reveals Hidden Associations with Chronic Diseases.</title>
        <authorList>
            <person name="Tisza M.J."/>
            <person name="Buck C.B."/>
        </authorList>
    </citation>
    <scope>NUCLEOTIDE SEQUENCE</scope>
    <source>
        <strain evidence="2">CtXZQ9</strain>
    </source>
</reference>
<protein>
    <submittedName>
        <fullName evidence="2">DNA helix destabilizing protein</fullName>
    </submittedName>
</protein>
<name>A0A8S5P1B5_9CAUD</name>
<dbReference type="EMBL" id="BK015310">
    <property type="protein sequence ID" value="DAE00762.1"/>
    <property type="molecule type" value="Genomic_DNA"/>
</dbReference>
<dbReference type="InterPro" id="IPR012340">
    <property type="entry name" value="NA-bd_OB-fold"/>
</dbReference>
<sequence>MSATTKVVTGKVRFSYANVWEPRAMEGSDRAKYSVSILIPKTDSATLARVKEAIDTALKEGIAKLGGKIPPTWKNPLRDGDTERPDNPEYAGHMFVNANSDNRPGIVDINLNPIIEREDFYSGCYGRASINFYVFNTNGNKGVACGLNNLQKLTDGERLSGGSSAEEDFGQNPWDDDDLM</sequence>
<dbReference type="Pfam" id="PF10991">
    <property type="entry name" value="Enc34_ssDNA-bd"/>
    <property type="match status" value="1"/>
</dbReference>
<evidence type="ECO:0000256" key="1">
    <source>
        <dbReference type="SAM" id="MobiDB-lite"/>
    </source>
</evidence>
<accession>A0A8S5P1B5</accession>
<proteinExistence type="predicted"/>
<feature type="region of interest" description="Disordered" evidence="1">
    <location>
        <begin position="158"/>
        <end position="180"/>
    </location>
</feature>
<dbReference type="Gene3D" id="2.40.50.140">
    <property type="entry name" value="Nucleic acid-binding proteins"/>
    <property type="match status" value="1"/>
</dbReference>
<evidence type="ECO:0000313" key="2">
    <source>
        <dbReference type="EMBL" id="DAE00762.1"/>
    </source>
</evidence>
<dbReference type="SUPFAM" id="SSF50249">
    <property type="entry name" value="Nucleic acid-binding proteins"/>
    <property type="match status" value="1"/>
</dbReference>
<organism evidence="2">
    <name type="scientific">Siphoviridae sp. ctXZQ9</name>
    <dbReference type="NCBI Taxonomy" id="2825545"/>
    <lineage>
        <taxon>Viruses</taxon>
        <taxon>Duplodnaviria</taxon>
        <taxon>Heunggongvirae</taxon>
        <taxon>Uroviricota</taxon>
        <taxon>Caudoviricetes</taxon>
    </lineage>
</organism>
<feature type="compositionally biased region" description="Acidic residues" evidence="1">
    <location>
        <begin position="165"/>
        <end position="180"/>
    </location>
</feature>